<proteinExistence type="predicted"/>
<dbReference type="STRING" id="679901.Mzhil_1866"/>
<dbReference type="GO" id="GO:0016832">
    <property type="term" value="F:aldehyde-lyase activity"/>
    <property type="evidence" value="ECO:0007669"/>
    <property type="project" value="InterPro"/>
</dbReference>
<dbReference type="GO" id="GO:0005975">
    <property type="term" value="P:carbohydrate metabolic process"/>
    <property type="evidence" value="ECO:0007669"/>
    <property type="project" value="InterPro"/>
</dbReference>
<dbReference type="InterPro" id="IPR013785">
    <property type="entry name" value="Aldolase_TIM"/>
</dbReference>
<dbReference type="KEGG" id="mzh:Mzhil_1866"/>
<dbReference type="EMBL" id="CP002101">
    <property type="protein sequence ID" value="AEH61701.1"/>
    <property type="molecule type" value="Genomic_DNA"/>
</dbReference>
<dbReference type="Pfam" id="PF01116">
    <property type="entry name" value="F_bP_aldolase"/>
    <property type="match status" value="1"/>
</dbReference>
<dbReference type="HOGENOM" id="CLU_653212_0_0_2"/>
<evidence type="ECO:0000313" key="2">
    <source>
        <dbReference type="Proteomes" id="UP000006622"/>
    </source>
</evidence>
<protein>
    <submittedName>
        <fullName evidence="1">Ketose-bisphosphate aldolase class-II</fullName>
    </submittedName>
</protein>
<dbReference type="Gene3D" id="3.20.20.70">
    <property type="entry name" value="Aldolase class I"/>
    <property type="match status" value="1"/>
</dbReference>
<dbReference type="Proteomes" id="UP000006622">
    <property type="component" value="Chromosome"/>
</dbReference>
<gene>
    <name evidence="1" type="ordered locus">Mzhil_1866</name>
</gene>
<accession>F7XKD3</accession>
<name>F7XKD3_METZD</name>
<keyword evidence="2" id="KW-1185">Reference proteome</keyword>
<dbReference type="OrthoDB" id="139523at2157"/>
<dbReference type="SUPFAM" id="SSF51569">
    <property type="entry name" value="Aldolase"/>
    <property type="match status" value="1"/>
</dbReference>
<organism evidence="1 2">
    <name type="scientific">Methanosalsum zhilinae (strain DSM 4017 / NBRC 107636 / OCM 62 / WeN5)</name>
    <name type="common">Methanohalophilus zhilinae</name>
    <dbReference type="NCBI Taxonomy" id="679901"/>
    <lineage>
        <taxon>Archaea</taxon>
        <taxon>Methanobacteriati</taxon>
        <taxon>Methanobacteriota</taxon>
        <taxon>Stenosarchaea group</taxon>
        <taxon>Methanomicrobia</taxon>
        <taxon>Methanosarcinales</taxon>
        <taxon>Methanosarcinaceae</taxon>
        <taxon>Methanosalsum</taxon>
    </lineage>
</organism>
<dbReference type="GO" id="GO:0008270">
    <property type="term" value="F:zinc ion binding"/>
    <property type="evidence" value="ECO:0007669"/>
    <property type="project" value="InterPro"/>
</dbReference>
<dbReference type="RefSeq" id="WP_013899137.1">
    <property type="nucleotide sequence ID" value="NC_015676.1"/>
</dbReference>
<dbReference type="InterPro" id="IPR000771">
    <property type="entry name" value="FBA_II"/>
</dbReference>
<evidence type="ECO:0000313" key="1">
    <source>
        <dbReference type="EMBL" id="AEH61701.1"/>
    </source>
</evidence>
<sequence length="378" mass="42559">MTDTNYKAKPGSLLFESLMDKETIILAINPRISLLNKGILKAAKDMDAPIILELAKSECNLEGGYTGFTPSEFSKRAYESAEEIGIDIWSLHADHIGIKKGTDEEIESIKKLVKAQIDAGYTSFAIDASHLFNFRGGNLREELKDNIEATTKVARFIDEQMEDRDYGLEVEVGEIGREDEYGRVLTQPEEAVTFIKALNENGVYPQVLAIANGSAHGNTYDEYGHLIEQVSIDIPQTMAVARALRDNNLNVRIAQHGITGTPIEMIHNHFPHGDIIKGNVGTFYLNLVWDVLKVFEPQLYGDIWDWTIENFSEKYPDKSENEIFGKYSKYAIKEFFDRIYSVGDDTIRAVESRAYADTLVFLKAFKAAGMAEHVRKNL</sequence>
<dbReference type="GeneID" id="10823510"/>
<dbReference type="AlphaFoldDB" id="F7XKD3"/>
<reference evidence="1" key="1">
    <citation type="submission" date="2010-07" db="EMBL/GenBank/DDBJ databases">
        <title>The complete genome of Methanosalsum zhilinae DSM 4017.</title>
        <authorList>
            <consortium name="US DOE Joint Genome Institute (JGI-PGF)"/>
            <person name="Lucas S."/>
            <person name="Copeland A."/>
            <person name="Lapidus A."/>
            <person name="Glavina del Rio T."/>
            <person name="Dalin E."/>
            <person name="Tice H."/>
            <person name="Bruce D."/>
            <person name="Goodwin L."/>
            <person name="Pitluck S."/>
            <person name="Kyrpides N."/>
            <person name="Mavromatis K."/>
            <person name="Ovchinnikova G."/>
            <person name="Daligault H."/>
            <person name="Detter J.C."/>
            <person name="Han C."/>
            <person name="Tapia R."/>
            <person name="Larimer F."/>
            <person name="Land M."/>
            <person name="Hauser L."/>
            <person name="Markowitz V."/>
            <person name="Cheng J.-F."/>
            <person name="Hugenholtz P."/>
            <person name="Woyke T."/>
            <person name="Wu D."/>
            <person name="Spring S."/>
            <person name="Schueler E."/>
            <person name="Brambilla E."/>
            <person name="Klenk H.-P."/>
            <person name="Eisen J.A."/>
        </authorList>
    </citation>
    <scope>NUCLEOTIDE SEQUENCE</scope>
    <source>
        <strain evidence="1">DSM 4017</strain>
    </source>
</reference>